<dbReference type="EMBL" id="JACMSC010000003">
    <property type="protein sequence ID" value="KAG6529726.1"/>
    <property type="molecule type" value="Genomic_DNA"/>
</dbReference>
<dbReference type="Pfam" id="PF03087">
    <property type="entry name" value="BPS1"/>
    <property type="match status" value="1"/>
</dbReference>
<name>A0A8J5LL51_ZINOF</name>
<reference evidence="2 3" key="1">
    <citation type="submission" date="2020-08" db="EMBL/GenBank/DDBJ databases">
        <title>Plant Genome Project.</title>
        <authorList>
            <person name="Zhang R.-G."/>
        </authorList>
    </citation>
    <scope>NUCLEOTIDE SEQUENCE [LARGE SCALE GENOMIC DNA]</scope>
    <source>
        <tissue evidence="2">Rhizome</tissue>
    </source>
</reference>
<feature type="region of interest" description="Disordered" evidence="1">
    <location>
        <begin position="1"/>
        <end position="29"/>
    </location>
</feature>
<accession>A0A8J5LL51</accession>
<proteinExistence type="predicted"/>
<dbReference type="GO" id="GO:0048364">
    <property type="term" value="P:root development"/>
    <property type="evidence" value="ECO:0007669"/>
    <property type="project" value="InterPro"/>
</dbReference>
<dbReference type="PANTHER" id="PTHR33070">
    <property type="entry name" value="OS06G0725500 PROTEIN"/>
    <property type="match status" value="1"/>
</dbReference>
<keyword evidence="3" id="KW-1185">Reference proteome</keyword>
<dbReference type="Proteomes" id="UP000734854">
    <property type="component" value="Unassembled WGS sequence"/>
</dbReference>
<evidence type="ECO:0000313" key="2">
    <source>
        <dbReference type="EMBL" id="KAG6529726.1"/>
    </source>
</evidence>
<organism evidence="2 3">
    <name type="scientific">Zingiber officinale</name>
    <name type="common">Ginger</name>
    <name type="synonym">Amomum zingiber</name>
    <dbReference type="NCBI Taxonomy" id="94328"/>
    <lineage>
        <taxon>Eukaryota</taxon>
        <taxon>Viridiplantae</taxon>
        <taxon>Streptophyta</taxon>
        <taxon>Embryophyta</taxon>
        <taxon>Tracheophyta</taxon>
        <taxon>Spermatophyta</taxon>
        <taxon>Magnoliopsida</taxon>
        <taxon>Liliopsida</taxon>
        <taxon>Zingiberales</taxon>
        <taxon>Zingiberaceae</taxon>
        <taxon>Zingiber</taxon>
    </lineage>
</organism>
<sequence length="263" mass="28087">MVAGFRRSLSLPGQSLGSSPTRRRGHHLRSTSLPCLSHPVLSRVLDQIRSSSDHASLDRIERLLAAIDDLLRLPHAHGALRRRPAWADRLLDALLLLADAHGSFRSAAIALADLSAEARAAARRSDPARIASAARAYRRTEKELIRVAAAVKGLARSTPPGQWEDVAEAEVAGILTEAVAATASASVAVFSATASAAAAVAAAMSKNSRPFWQMRRKASKRESETMEEVPVPPIEGLEEGSGRVLKGLIDIRVCLLNILTPAL</sequence>
<evidence type="ECO:0000256" key="1">
    <source>
        <dbReference type="SAM" id="MobiDB-lite"/>
    </source>
</evidence>
<evidence type="ECO:0000313" key="3">
    <source>
        <dbReference type="Proteomes" id="UP000734854"/>
    </source>
</evidence>
<feature type="compositionally biased region" description="Low complexity" evidence="1">
    <location>
        <begin position="8"/>
        <end position="20"/>
    </location>
</feature>
<gene>
    <name evidence="2" type="ORF">ZIOFF_011940</name>
</gene>
<dbReference type="GO" id="GO:0048367">
    <property type="term" value="P:shoot system development"/>
    <property type="evidence" value="ECO:0007669"/>
    <property type="project" value="InterPro"/>
</dbReference>
<comment type="caution">
    <text evidence="2">The sequence shown here is derived from an EMBL/GenBank/DDBJ whole genome shotgun (WGS) entry which is preliminary data.</text>
</comment>
<dbReference type="OrthoDB" id="784009at2759"/>
<protein>
    <submittedName>
        <fullName evidence="2">Uncharacterized protein</fullName>
    </submittedName>
</protein>
<dbReference type="InterPro" id="IPR004320">
    <property type="entry name" value="BPS1_pln"/>
</dbReference>
<dbReference type="AlphaFoldDB" id="A0A8J5LL51"/>
<dbReference type="PANTHER" id="PTHR33070:SF49">
    <property type="entry name" value="OS06G0725500 PROTEIN"/>
    <property type="match status" value="1"/>
</dbReference>